<dbReference type="InterPro" id="IPR044880">
    <property type="entry name" value="NCX_ion-bd_dom_sf"/>
</dbReference>
<feature type="transmembrane region" description="Helical" evidence="5">
    <location>
        <begin position="155"/>
        <end position="177"/>
    </location>
</feature>
<protein>
    <submittedName>
        <fullName evidence="7">Cation:H+ antiporter</fullName>
    </submittedName>
</protein>
<evidence type="ECO:0000256" key="4">
    <source>
        <dbReference type="ARBA" id="ARBA00023136"/>
    </source>
</evidence>
<dbReference type="InterPro" id="IPR004837">
    <property type="entry name" value="NaCa_Exmemb"/>
</dbReference>
<evidence type="ECO:0000313" key="8">
    <source>
        <dbReference type="Proteomes" id="UP000198914"/>
    </source>
</evidence>
<gene>
    <name evidence="7" type="ORF">SAMN05444004_102149</name>
</gene>
<evidence type="ECO:0000256" key="3">
    <source>
        <dbReference type="ARBA" id="ARBA00022989"/>
    </source>
</evidence>
<evidence type="ECO:0000256" key="1">
    <source>
        <dbReference type="ARBA" id="ARBA00004141"/>
    </source>
</evidence>
<dbReference type="OrthoDB" id="9794225at2"/>
<dbReference type="GO" id="GO:0008273">
    <property type="term" value="F:calcium, potassium:sodium antiporter activity"/>
    <property type="evidence" value="ECO:0007669"/>
    <property type="project" value="TreeGrafter"/>
</dbReference>
<keyword evidence="3 5" id="KW-1133">Transmembrane helix</keyword>
<feature type="transmembrane region" description="Helical" evidence="5">
    <location>
        <begin position="197"/>
        <end position="220"/>
    </location>
</feature>
<feature type="domain" description="Sodium/calcium exchanger membrane region" evidence="6">
    <location>
        <begin position="3"/>
        <end position="143"/>
    </location>
</feature>
<dbReference type="EMBL" id="FNPX01000002">
    <property type="protein sequence ID" value="SDY61799.1"/>
    <property type="molecule type" value="Genomic_DNA"/>
</dbReference>
<dbReference type="GO" id="GO:0006874">
    <property type="term" value="P:intracellular calcium ion homeostasis"/>
    <property type="evidence" value="ECO:0007669"/>
    <property type="project" value="TreeGrafter"/>
</dbReference>
<evidence type="ECO:0000259" key="6">
    <source>
        <dbReference type="Pfam" id="PF01699"/>
    </source>
</evidence>
<feature type="transmembrane region" description="Helical" evidence="5">
    <location>
        <begin position="260"/>
        <end position="278"/>
    </location>
</feature>
<dbReference type="Gene3D" id="1.20.1420.30">
    <property type="entry name" value="NCX, central ion-binding region"/>
    <property type="match status" value="1"/>
</dbReference>
<dbReference type="GO" id="GO:0005262">
    <property type="term" value="F:calcium channel activity"/>
    <property type="evidence" value="ECO:0007669"/>
    <property type="project" value="TreeGrafter"/>
</dbReference>
<name>A0A1H3LC97_9RHOB</name>
<evidence type="ECO:0000256" key="5">
    <source>
        <dbReference type="SAM" id="Phobius"/>
    </source>
</evidence>
<comment type="subcellular location">
    <subcellularLocation>
        <location evidence="1">Membrane</location>
        <topology evidence="1">Multi-pass membrane protein</topology>
    </subcellularLocation>
</comment>
<dbReference type="GO" id="GO:0005886">
    <property type="term" value="C:plasma membrane"/>
    <property type="evidence" value="ECO:0007669"/>
    <property type="project" value="TreeGrafter"/>
</dbReference>
<sequence>MDIWFVGLGLLALVAGGGALVSGAVALAQRWGLSPLVIGVTLVGMGTSLPELLTSLRAAMSGAPGLAMGNVVGSNTANVLLILGIAAVLRPISVDRATWRSDGLVLLAVSVVGAVVIAFSAGVDRTGAIVFLLGFAAWLIWQLRTGRVETAEEKCGLSLTRAVVFLLLGFIGVLAGAESLVRGATGLARGMGVSEAVIGLTIVAVGTSLPELATSAIAAWKGRGDVALGNVLGSNIFNLLGILGVTGLVAPMAIGPRFAQIDLPVMVGAVVLFLVLALRGSLGRIGGSVLLTGYGLYLMTTLA</sequence>
<dbReference type="InterPro" id="IPR004481">
    <property type="entry name" value="K/Na/Ca-exchanger"/>
</dbReference>
<organism evidence="7 8">
    <name type="scientific">Jannaschia faecimaris</name>
    <dbReference type="NCBI Taxonomy" id="1244108"/>
    <lineage>
        <taxon>Bacteria</taxon>
        <taxon>Pseudomonadati</taxon>
        <taxon>Pseudomonadota</taxon>
        <taxon>Alphaproteobacteria</taxon>
        <taxon>Rhodobacterales</taxon>
        <taxon>Roseobacteraceae</taxon>
        <taxon>Jannaschia</taxon>
    </lineage>
</organism>
<feature type="transmembrane region" description="Helical" evidence="5">
    <location>
        <begin position="127"/>
        <end position="143"/>
    </location>
</feature>
<feature type="transmembrane region" description="Helical" evidence="5">
    <location>
        <begin position="104"/>
        <end position="121"/>
    </location>
</feature>
<feature type="domain" description="Sodium/calcium exchanger membrane region" evidence="6">
    <location>
        <begin position="162"/>
        <end position="301"/>
    </location>
</feature>
<dbReference type="Pfam" id="PF01699">
    <property type="entry name" value="Na_Ca_ex"/>
    <property type="match status" value="2"/>
</dbReference>
<dbReference type="AlphaFoldDB" id="A0A1H3LC97"/>
<dbReference type="Proteomes" id="UP000198914">
    <property type="component" value="Unassembled WGS sequence"/>
</dbReference>
<dbReference type="RefSeq" id="WP_092642480.1">
    <property type="nucleotide sequence ID" value="NZ_FNPX01000002.1"/>
</dbReference>
<accession>A0A1H3LC97</accession>
<keyword evidence="4 5" id="KW-0472">Membrane</keyword>
<dbReference type="STRING" id="1244108.SAMN05444004_102149"/>
<keyword evidence="2 5" id="KW-0812">Transmembrane</keyword>
<reference evidence="8" key="1">
    <citation type="submission" date="2016-10" db="EMBL/GenBank/DDBJ databases">
        <authorList>
            <person name="Varghese N."/>
            <person name="Submissions S."/>
        </authorList>
    </citation>
    <scope>NUCLEOTIDE SEQUENCE [LARGE SCALE GENOMIC DNA]</scope>
    <source>
        <strain evidence="8">DSM 100420</strain>
    </source>
</reference>
<feature type="transmembrane region" description="Helical" evidence="5">
    <location>
        <begin position="71"/>
        <end position="92"/>
    </location>
</feature>
<dbReference type="NCBIfam" id="TIGR00367">
    <property type="entry name" value="calcium/sodium antiporter"/>
    <property type="match status" value="1"/>
</dbReference>
<dbReference type="PANTHER" id="PTHR10846:SF8">
    <property type="entry name" value="INNER MEMBRANE PROTEIN YRBG"/>
    <property type="match status" value="1"/>
</dbReference>
<keyword evidence="8" id="KW-1185">Reference proteome</keyword>
<evidence type="ECO:0000256" key="2">
    <source>
        <dbReference type="ARBA" id="ARBA00022692"/>
    </source>
</evidence>
<dbReference type="PANTHER" id="PTHR10846">
    <property type="entry name" value="SODIUM/POTASSIUM/CALCIUM EXCHANGER"/>
    <property type="match status" value="1"/>
</dbReference>
<evidence type="ECO:0000313" key="7">
    <source>
        <dbReference type="EMBL" id="SDY61799.1"/>
    </source>
</evidence>
<feature type="transmembrane region" description="Helical" evidence="5">
    <location>
        <begin position="232"/>
        <end position="254"/>
    </location>
</feature>
<proteinExistence type="predicted"/>